<dbReference type="EnsemblMetazoa" id="G10629.4">
    <property type="protein sequence ID" value="G10629.4:cds"/>
    <property type="gene ID" value="G10629"/>
</dbReference>
<protein>
    <recommendedName>
        <fullName evidence="5">Tctex1 domain-containing protein 1</fullName>
    </recommendedName>
</protein>
<dbReference type="PANTHER" id="PTHR21255">
    <property type="entry name" value="T-COMPLEX-ASSOCIATED-TESTIS-EXPRESSED 1/ DYNEIN LIGHT CHAIN"/>
    <property type="match status" value="1"/>
</dbReference>
<dbReference type="InterPro" id="IPR038586">
    <property type="entry name" value="Tctex-1-like_sf"/>
</dbReference>
<reference evidence="3" key="1">
    <citation type="submission" date="2022-08" db="UniProtKB">
        <authorList>
            <consortium name="EnsemblMetazoa"/>
        </authorList>
    </citation>
    <scope>IDENTIFICATION</scope>
    <source>
        <strain evidence="3">05x7-T-G4-1.051#20</strain>
    </source>
</reference>
<comment type="similarity">
    <text evidence="1">Belongs to the dynein light chain Tctex-type family.</text>
</comment>
<dbReference type="GO" id="GO:0045505">
    <property type="term" value="F:dynein intermediate chain binding"/>
    <property type="evidence" value="ECO:0007669"/>
    <property type="project" value="TreeGrafter"/>
</dbReference>
<evidence type="ECO:0000256" key="2">
    <source>
        <dbReference type="SAM" id="MobiDB-lite"/>
    </source>
</evidence>
<dbReference type="EnsemblMetazoa" id="G10629.5">
    <property type="protein sequence ID" value="G10629.5:cds"/>
    <property type="gene ID" value="G10629"/>
</dbReference>
<dbReference type="AlphaFoldDB" id="A0A8W8HQR8"/>
<keyword evidence="4" id="KW-1185">Reference proteome</keyword>
<dbReference type="EnsemblMetazoa" id="G10629.3">
    <property type="protein sequence ID" value="G10629.3:cds"/>
    <property type="gene ID" value="G10629"/>
</dbReference>
<dbReference type="GO" id="GO:0005737">
    <property type="term" value="C:cytoplasm"/>
    <property type="evidence" value="ECO:0007669"/>
    <property type="project" value="TreeGrafter"/>
</dbReference>
<dbReference type="Gene3D" id="3.30.1140.40">
    <property type="entry name" value="Tctex-1"/>
    <property type="match status" value="1"/>
</dbReference>
<dbReference type="InterPro" id="IPR005334">
    <property type="entry name" value="Tctex-1-like"/>
</dbReference>
<dbReference type="PANTHER" id="PTHR21255:SF65">
    <property type="entry name" value="TCTEX1 DOMAIN-CONTAINING PROTEIN 2"/>
    <property type="match status" value="1"/>
</dbReference>
<evidence type="ECO:0000313" key="3">
    <source>
        <dbReference type="EnsemblMetazoa" id="G10629.3:cds"/>
    </source>
</evidence>
<dbReference type="Pfam" id="PF03645">
    <property type="entry name" value="Tctex-1"/>
    <property type="match status" value="1"/>
</dbReference>
<dbReference type="CDD" id="cd21451">
    <property type="entry name" value="DLC-like_TCTEX1D"/>
    <property type="match status" value="1"/>
</dbReference>
<evidence type="ECO:0000313" key="4">
    <source>
        <dbReference type="Proteomes" id="UP000005408"/>
    </source>
</evidence>
<name>A0A8W8HQR8_MAGGI</name>
<evidence type="ECO:0008006" key="5">
    <source>
        <dbReference type="Google" id="ProtNLM"/>
    </source>
</evidence>
<evidence type="ECO:0000256" key="1">
    <source>
        <dbReference type="ARBA" id="ARBA00005361"/>
    </source>
</evidence>
<dbReference type="GO" id="GO:0007018">
    <property type="term" value="P:microtubule-based movement"/>
    <property type="evidence" value="ECO:0007669"/>
    <property type="project" value="TreeGrafter"/>
</dbReference>
<accession>A0A8W8HQR8</accession>
<organism evidence="3 4">
    <name type="scientific">Magallana gigas</name>
    <name type="common">Pacific oyster</name>
    <name type="synonym">Crassostrea gigas</name>
    <dbReference type="NCBI Taxonomy" id="29159"/>
    <lineage>
        <taxon>Eukaryota</taxon>
        <taxon>Metazoa</taxon>
        <taxon>Spiralia</taxon>
        <taxon>Lophotrochozoa</taxon>
        <taxon>Mollusca</taxon>
        <taxon>Bivalvia</taxon>
        <taxon>Autobranchia</taxon>
        <taxon>Pteriomorphia</taxon>
        <taxon>Ostreida</taxon>
        <taxon>Ostreoidea</taxon>
        <taxon>Ostreidae</taxon>
        <taxon>Magallana</taxon>
    </lineage>
</organism>
<dbReference type="Proteomes" id="UP000005408">
    <property type="component" value="Unassembled WGS sequence"/>
</dbReference>
<dbReference type="EnsemblMetazoa" id="G10629.6">
    <property type="protein sequence ID" value="G10629.6:cds"/>
    <property type="gene ID" value="G10629"/>
</dbReference>
<dbReference type="EnsemblMetazoa" id="G10629.2">
    <property type="protein sequence ID" value="G10629.2:cds"/>
    <property type="gene ID" value="G10629"/>
</dbReference>
<feature type="region of interest" description="Disordered" evidence="2">
    <location>
        <begin position="1"/>
        <end position="42"/>
    </location>
</feature>
<dbReference type="GO" id="GO:0005868">
    <property type="term" value="C:cytoplasmic dynein complex"/>
    <property type="evidence" value="ECO:0007669"/>
    <property type="project" value="TreeGrafter"/>
</dbReference>
<proteinExistence type="inferred from homology"/>
<sequence>MSGPTTTKLSMKDRVMGVGGGGSQDRSDKHSESSSKISGVPGNRFARIRTKLRLHTLLGGALSKRSGSEKGGPTRVLENTYKLGPEDGTKFNQQKAEQIIHNVLNMYLKDRVYDEKKFPQLCKTLSDLIKERVKLSGLRRYKVVAYVMVFENKTQGVHYTSRSLWETNLDNFATVTYNGSDFIAIGTIFATYYE</sequence>